<dbReference type="GO" id="GO:0005975">
    <property type="term" value="P:carbohydrate metabolic process"/>
    <property type="evidence" value="ECO:0007669"/>
    <property type="project" value="InterPro"/>
</dbReference>
<feature type="chain" id="PRO_5007276913" evidence="2">
    <location>
        <begin position="24"/>
        <end position="332"/>
    </location>
</feature>
<dbReference type="GO" id="GO:0004553">
    <property type="term" value="F:hydrolase activity, hydrolyzing O-glycosyl compounds"/>
    <property type="evidence" value="ECO:0007669"/>
    <property type="project" value="InterPro"/>
</dbReference>
<evidence type="ECO:0000259" key="3">
    <source>
        <dbReference type="PROSITE" id="PS51762"/>
    </source>
</evidence>
<reference evidence="4 5" key="1">
    <citation type="submission" date="2015-11" db="EMBL/GenBank/DDBJ databases">
        <title>Exploring the genomic traits of fungus-feeding bacterial genus Collimonas.</title>
        <authorList>
            <person name="Song C."/>
            <person name="Schmidt R."/>
            <person name="de Jager V."/>
            <person name="Krzyzanowska D."/>
            <person name="Jongedijk E."/>
            <person name="Cankar K."/>
            <person name="Beekwilder J."/>
            <person name="van Veen A."/>
            <person name="de Boer W."/>
            <person name="van Veen J.A."/>
            <person name="Garbeva P."/>
        </authorList>
    </citation>
    <scope>NUCLEOTIDE SEQUENCE [LARGE SCALE GENOMIC DNA]</scope>
    <source>
        <strain evidence="4 5">Ter6</strain>
    </source>
</reference>
<proteinExistence type="inferred from homology"/>
<keyword evidence="2" id="KW-0732">Signal</keyword>
<name>A0A127PEV7_9BURK</name>
<evidence type="ECO:0000313" key="5">
    <source>
        <dbReference type="Proteomes" id="UP000072421"/>
    </source>
</evidence>
<dbReference type="CDD" id="cd00413">
    <property type="entry name" value="Glyco_hydrolase_16"/>
    <property type="match status" value="1"/>
</dbReference>
<feature type="signal peptide" evidence="2">
    <location>
        <begin position="1"/>
        <end position="23"/>
    </location>
</feature>
<dbReference type="EMBL" id="CP013232">
    <property type="protein sequence ID" value="AMO96350.1"/>
    <property type="molecule type" value="Genomic_DNA"/>
</dbReference>
<dbReference type="AlphaFoldDB" id="A0A127PEV7"/>
<gene>
    <name evidence="4" type="ORF">CFter6_3726</name>
</gene>
<accession>A0A127PEV7</accession>
<keyword evidence="4" id="KW-0378">Hydrolase</keyword>
<evidence type="ECO:0000313" key="4">
    <source>
        <dbReference type="EMBL" id="AMO96350.1"/>
    </source>
</evidence>
<dbReference type="RefSeq" id="WP_061540952.1">
    <property type="nucleotide sequence ID" value="NZ_CP013232.1"/>
</dbReference>
<dbReference type="PATRIC" id="fig|158899.10.peg.3701"/>
<dbReference type="Proteomes" id="UP000072421">
    <property type="component" value="Chromosome"/>
</dbReference>
<dbReference type="PROSITE" id="PS51762">
    <property type="entry name" value="GH16_2"/>
    <property type="match status" value="1"/>
</dbReference>
<dbReference type="InterPro" id="IPR013320">
    <property type="entry name" value="ConA-like_dom_sf"/>
</dbReference>
<evidence type="ECO:0000256" key="2">
    <source>
        <dbReference type="SAM" id="SignalP"/>
    </source>
</evidence>
<dbReference type="Gene3D" id="2.60.120.200">
    <property type="match status" value="1"/>
</dbReference>
<feature type="domain" description="GH16" evidence="3">
    <location>
        <begin position="1"/>
        <end position="261"/>
    </location>
</feature>
<evidence type="ECO:0000256" key="1">
    <source>
        <dbReference type="ARBA" id="ARBA00006865"/>
    </source>
</evidence>
<organism evidence="4">
    <name type="scientific">Collimonas fungivorans</name>
    <dbReference type="NCBI Taxonomy" id="158899"/>
    <lineage>
        <taxon>Bacteria</taxon>
        <taxon>Pseudomonadati</taxon>
        <taxon>Pseudomonadota</taxon>
        <taxon>Betaproteobacteria</taxon>
        <taxon>Burkholderiales</taxon>
        <taxon>Oxalobacteraceae</taxon>
        <taxon>Collimonas</taxon>
    </lineage>
</organism>
<sequence>MRYFPQRLLVLASLLLAADAAAAATGIFFDDFHYADTAALAAGGWKIRDQQGHPGIERGQWGPGTISLVDDPQAGGQRLLRLNASTDGRPEGTFQAQLCHQRKYFEGTYAARIRFSDAPVTGPGGDLVVESFYTSSPLKHDFDPQYSELDWEYLPNGGWGNPHSRLYSVSWQTVQMEPWNAFNQVHEEQRALGGWHTVLMQVGGGKIRYFLDGVQLDEHGGRNYPAQPMSINFNLWFSPSGVLPDTRVERRYEQDLAWVMHAKDQLLSPAQVDAAVGLTVVPAYIMWIRWQPWSRRCRPTAIFKIREIRDETDAVTDAACSAVACRGHGGAL</sequence>
<protein>
    <submittedName>
        <fullName evidence="4">Glycosyl hydrolases 16 family protein</fullName>
    </submittedName>
</protein>
<comment type="similarity">
    <text evidence="1">Belongs to the glycosyl hydrolase 16 family.</text>
</comment>
<dbReference type="SUPFAM" id="SSF49899">
    <property type="entry name" value="Concanavalin A-like lectins/glucanases"/>
    <property type="match status" value="1"/>
</dbReference>
<dbReference type="InterPro" id="IPR000757">
    <property type="entry name" value="Beta-glucanase-like"/>
</dbReference>
<dbReference type="OrthoDB" id="3404894at2"/>